<dbReference type="AlphaFoldDB" id="A0A0N9NJL7"/>
<keyword evidence="1" id="KW-1133">Transmembrane helix</keyword>
<evidence type="ECO:0000256" key="1">
    <source>
        <dbReference type="SAM" id="Phobius"/>
    </source>
</evidence>
<dbReference type="EMBL" id="CP011853">
    <property type="protein sequence ID" value="ALG85817.1"/>
    <property type="molecule type" value="Genomic_DNA"/>
</dbReference>
<organism evidence="2 3">
    <name type="scientific">Gordonia phthalatica</name>
    <dbReference type="NCBI Taxonomy" id="1136941"/>
    <lineage>
        <taxon>Bacteria</taxon>
        <taxon>Bacillati</taxon>
        <taxon>Actinomycetota</taxon>
        <taxon>Actinomycetes</taxon>
        <taxon>Mycobacteriales</taxon>
        <taxon>Gordoniaceae</taxon>
        <taxon>Gordonia</taxon>
    </lineage>
</organism>
<reference evidence="2 3" key="2">
    <citation type="journal article" date="2017" name="Int. J. Syst. Evol. Microbiol.">
        <title>Gordonia phthalatica sp. nov., a di-n-butyl phthalate-degrading bacterium isolated from activated sludge.</title>
        <authorList>
            <person name="Jin D."/>
            <person name="Kong X."/>
            <person name="Jia M."/>
            <person name="Yu X."/>
            <person name="Wang X."/>
            <person name="Zhuang X."/>
            <person name="Deng Y."/>
            <person name="Bai Z."/>
        </authorList>
    </citation>
    <scope>NUCLEOTIDE SEQUENCE [LARGE SCALE GENOMIC DNA]</scope>
    <source>
        <strain evidence="2 3">QH-11</strain>
    </source>
</reference>
<evidence type="ECO:0008006" key="4">
    <source>
        <dbReference type="Google" id="ProtNLM"/>
    </source>
</evidence>
<feature type="transmembrane region" description="Helical" evidence="1">
    <location>
        <begin position="124"/>
        <end position="144"/>
    </location>
</feature>
<accession>A0A0N9NJL7</accession>
<evidence type="ECO:0000313" key="3">
    <source>
        <dbReference type="Proteomes" id="UP000063789"/>
    </source>
</evidence>
<keyword evidence="1" id="KW-0472">Membrane</keyword>
<dbReference type="RefSeq" id="WP_062393908.1">
    <property type="nucleotide sequence ID" value="NZ_CP011853.1"/>
</dbReference>
<dbReference type="OrthoDB" id="4379134at2"/>
<sequence length="159" mass="16871">MTPRAKTIPALLLADTDDSWGDERERSVMLQAYAYVFILANVLLWTLAAAAAWFVPAWVTIALFLALLIPSLEWQRYCRALGVDANTLAYGGDSWLRVALTGIYFGACAVVMATAVIAKLNPDGGVGGAVAGGVVGALTAIAAGRWAAKRKKQQQATDD</sequence>
<feature type="transmembrane region" description="Helical" evidence="1">
    <location>
        <begin position="32"/>
        <end position="51"/>
    </location>
</feature>
<dbReference type="KEGG" id="goq:ACH46_16650"/>
<name>A0A0N9NJL7_9ACTN</name>
<gene>
    <name evidence="2" type="ORF">ACH46_16650</name>
</gene>
<evidence type="ECO:0000313" key="2">
    <source>
        <dbReference type="EMBL" id="ALG85817.1"/>
    </source>
</evidence>
<protein>
    <recommendedName>
        <fullName evidence="4">Transmembrane protein</fullName>
    </recommendedName>
</protein>
<keyword evidence="3" id="KW-1185">Reference proteome</keyword>
<reference evidence="3" key="1">
    <citation type="submission" date="2015-06" db="EMBL/GenBank/DDBJ databases">
        <title>Complete genome sequence and metabolic analysis of phthalate degradation pathway in Gordonia sp. QH-11.</title>
        <authorList>
            <person name="Jin D."/>
            <person name="Kong X."/>
            <person name="Bai Z."/>
        </authorList>
    </citation>
    <scope>NUCLEOTIDE SEQUENCE [LARGE SCALE GENOMIC DNA]</scope>
    <source>
        <strain evidence="3">QH-11</strain>
    </source>
</reference>
<keyword evidence="1" id="KW-0812">Transmembrane</keyword>
<dbReference type="Proteomes" id="UP000063789">
    <property type="component" value="Chromosome"/>
</dbReference>
<feature type="transmembrane region" description="Helical" evidence="1">
    <location>
        <begin position="95"/>
        <end position="118"/>
    </location>
</feature>
<dbReference type="PATRIC" id="fig|1136941.3.peg.3399"/>
<proteinExistence type="predicted"/>
<feature type="transmembrane region" description="Helical" evidence="1">
    <location>
        <begin position="57"/>
        <end position="74"/>
    </location>
</feature>